<organism evidence="1">
    <name type="scientific">freshwater metagenome</name>
    <dbReference type="NCBI Taxonomy" id="449393"/>
    <lineage>
        <taxon>unclassified sequences</taxon>
        <taxon>metagenomes</taxon>
        <taxon>ecological metagenomes</taxon>
    </lineage>
</organism>
<name>A0A6J6T0U3_9ZZZZ</name>
<evidence type="ECO:0000313" key="2">
    <source>
        <dbReference type="EMBL" id="CAB4985618.1"/>
    </source>
</evidence>
<reference evidence="1" key="1">
    <citation type="submission" date="2020-05" db="EMBL/GenBank/DDBJ databases">
        <authorList>
            <person name="Chiriac C."/>
            <person name="Salcher M."/>
            <person name="Ghai R."/>
            <person name="Kavagutti S V."/>
        </authorList>
    </citation>
    <scope>NUCLEOTIDE SEQUENCE</scope>
</reference>
<dbReference type="AlphaFoldDB" id="A0A6J6T0U3"/>
<dbReference type="PANTHER" id="PTHR36454:SF1">
    <property type="entry name" value="DUF1015 DOMAIN-CONTAINING PROTEIN"/>
    <property type="match status" value="1"/>
</dbReference>
<gene>
    <name evidence="1" type="ORF">UFOPK2754_01157</name>
    <name evidence="2" type="ORF">UFOPK3967_00659</name>
</gene>
<protein>
    <submittedName>
        <fullName evidence="1">Unannotated protein</fullName>
    </submittedName>
</protein>
<dbReference type="PANTHER" id="PTHR36454">
    <property type="entry name" value="LMO2823 PROTEIN"/>
    <property type="match status" value="1"/>
</dbReference>
<dbReference type="EMBL" id="CAFBOS010000027">
    <property type="protein sequence ID" value="CAB4985618.1"/>
    <property type="molecule type" value="Genomic_DNA"/>
</dbReference>
<evidence type="ECO:0000313" key="1">
    <source>
        <dbReference type="EMBL" id="CAB4740752.1"/>
    </source>
</evidence>
<accession>A0A6J6T0U3</accession>
<dbReference type="Pfam" id="PF06245">
    <property type="entry name" value="DUF1015"/>
    <property type="match status" value="1"/>
</dbReference>
<dbReference type="InterPro" id="IPR008323">
    <property type="entry name" value="UCP033563"/>
</dbReference>
<sequence>MPRFEPFRAIRYADDLVDIQQVVAPPYDVISPDRRARLMAIDPHNVVRIDLPDEADGPDRYDEAAVMFAAWRAEGVLRQDDEPAFYTYRMDLDDLAGHPVRTIGVLGALELSRPGEGAILPHEQTTPKAKSDRLDLLRSTRANLSAIWGLSPVAGLTALLHDPEPLAAWTGSDGTRHQLGRICDTTQIAAIREAITAAPIVIADGHHRYETSLTYRDERRNASADGTAGAAEDALVFVVELVESELTVLPIHRLIDELPEATDLVAALSTHFDLHPVEIDARAIGVEMVHAGALCVVLPDRTYLAVPRAEAMIGVRDLDSSRLDAALATVGPHRLRFQHGVDNIVDAVRRGDAQAGVLLRPVRVPQIAEIAHGGERMPPKSTYFHPKPSTGALFRTVD</sequence>
<proteinExistence type="predicted"/>
<dbReference type="EMBL" id="CAEZYR010000034">
    <property type="protein sequence ID" value="CAB4740752.1"/>
    <property type="molecule type" value="Genomic_DNA"/>
</dbReference>